<keyword evidence="3" id="KW-1185">Reference proteome</keyword>
<dbReference type="GeneTree" id="ENSGT00390000006601"/>
<dbReference type="Ensembl" id="ENSUAMT00000017215.1">
    <property type="protein sequence ID" value="ENSUAMP00000015359.1"/>
    <property type="gene ID" value="ENSUAMG00000012301.1"/>
</dbReference>
<dbReference type="Proteomes" id="UP000291022">
    <property type="component" value="Unassembled WGS sequence"/>
</dbReference>
<dbReference type="STRING" id="9643.ENSUAMP00000015359"/>
<evidence type="ECO:0000313" key="3">
    <source>
        <dbReference type="Proteomes" id="UP000291022"/>
    </source>
</evidence>
<reference evidence="2" key="3">
    <citation type="submission" date="2025-09" db="UniProtKB">
        <authorList>
            <consortium name="Ensembl"/>
        </authorList>
    </citation>
    <scope>IDENTIFICATION</scope>
</reference>
<dbReference type="Gene3D" id="3.40.50.300">
    <property type="entry name" value="P-loop containing nucleotide triphosphate hydrolases"/>
    <property type="match status" value="2"/>
</dbReference>
<evidence type="ECO:0000259" key="1">
    <source>
        <dbReference type="Pfam" id="PF07728"/>
    </source>
</evidence>
<dbReference type="GO" id="GO:0016887">
    <property type="term" value="F:ATP hydrolysis activity"/>
    <property type="evidence" value="ECO:0007669"/>
    <property type="project" value="InterPro"/>
</dbReference>
<name>A0A452R9U2_URSAM</name>
<dbReference type="SUPFAM" id="SSF52540">
    <property type="entry name" value="P-loop containing nucleoside triphosphate hydrolases"/>
    <property type="match status" value="1"/>
</dbReference>
<proteinExistence type="predicted"/>
<dbReference type="PANTHER" id="PTHR21610">
    <property type="entry name" value="VON WILLEBRAND FACTOR A DOMAIN-CONTAINING PROTEIN 8"/>
    <property type="match status" value="1"/>
</dbReference>
<accession>A0A452R9U2</accession>
<organism evidence="2 3">
    <name type="scientific">Ursus americanus</name>
    <name type="common">American black bear</name>
    <name type="synonym">Euarctos americanus</name>
    <dbReference type="NCBI Taxonomy" id="9643"/>
    <lineage>
        <taxon>Eukaryota</taxon>
        <taxon>Metazoa</taxon>
        <taxon>Chordata</taxon>
        <taxon>Craniata</taxon>
        <taxon>Vertebrata</taxon>
        <taxon>Euteleostomi</taxon>
        <taxon>Mammalia</taxon>
        <taxon>Eutheria</taxon>
        <taxon>Laurasiatheria</taxon>
        <taxon>Carnivora</taxon>
        <taxon>Caniformia</taxon>
        <taxon>Ursidae</taxon>
        <taxon>Ursus</taxon>
    </lineage>
</organism>
<dbReference type="AlphaFoldDB" id="A0A452R9U2"/>
<protein>
    <recommendedName>
        <fullName evidence="1">ATPase dynein-related AAA domain-containing protein</fullName>
    </recommendedName>
</protein>
<reference evidence="3" key="1">
    <citation type="submission" date="2016-06" db="EMBL/GenBank/DDBJ databases">
        <title>De novo assembly and RNA-Seq shows season-dependent expression and editing in black bear kidneys.</title>
        <authorList>
            <person name="Korstanje R."/>
            <person name="Srivastava A."/>
            <person name="Sarsani V.K."/>
            <person name="Sheehan S.M."/>
            <person name="Seger R.L."/>
            <person name="Barter M.E."/>
            <person name="Lindqvist C."/>
            <person name="Brody L.C."/>
            <person name="Mullikin J.C."/>
        </authorList>
    </citation>
    <scope>NUCLEOTIDE SEQUENCE [LARGE SCALE GENOMIC DNA]</scope>
</reference>
<dbReference type="InterPro" id="IPR011704">
    <property type="entry name" value="ATPase_dyneun-rel_AAA"/>
</dbReference>
<dbReference type="Pfam" id="PF07728">
    <property type="entry name" value="AAA_5"/>
    <property type="match status" value="1"/>
</dbReference>
<sequence>IRRDPSVMGSSPTSGSSAMSLLLPLPLPLLVFSLSLAVSISSVIQHLRWIMQKDLLGQDVFLIGPPGPLRRSIAMQYLELTKREVEYIALSRDTTETDLKQRREIRAGTAFYVDQASSYHTPTQDCLCAVRAATEGRTLVLEGLEKAERNVLPVLNNLLENREMQLEDGRFLMSSERYDKLLQDHTKTELDAWKIVRVSENFRVIALGLPVPKYSGNPLDPPLRSRFQARDIYYLPFKDQLKLLYSVGANVSAEKISQLLSFATTLCSQESSTLGLPDFPLDSLPAAVQILDSFPMMSIKHAIQWLYPYTILLGHEGKMAVEGVLKRFELQDSESPMLPKEVVRVERLAESPAPQANVTVRIAEKEVTIQVPAGTRPINQPCASDHFIQTLSHKQLLAEMMQSHMVKDICLIGGKGCGKTVIAKNFADNLGYNIEPIMLYQV</sequence>
<dbReference type="InterPro" id="IPR027417">
    <property type="entry name" value="P-loop_NTPase"/>
</dbReference>
<dbReference type="GO" id="GO:0005737">
    <property type="term" value="C:cytoplasm"/>
    <property type="evidence" value="ECO:0007669"/>
    <property type="project" value="TreeGrafter"/>
</dbReference>
<evidence type="ECO:0000313" key="2">
    <source>
        <dbReference type="Ensembl" id="ENSUAMP00000015359.1"/>
    </source>
</evidence>
<dbReference type="GO" id="GO:0005524">
    <property type="term" value="F:ATP binding"/>
    <property type="evidence" value="ECO:0007669"/>
    <property type="project" value="InterPro"/>
</dbReference>
<feature type="domain" description="ATPase dynein-related AAA" evidence="1">
    <location>
        <begin position="59"/>
        <end position="227"/>
    </location>
</feature>
<reference evidence="2" key="2">
    <citation type="submission" date="2025-08" db="UniProtKB">
        <authorList>
            <consortium name="Ensembl"/>
        </authorList>
    </citation>
    <scope>IDENTIFICATION</scope>
</reference>
<dbReference type="PANTHER" id="PTHR21610:SF9">
    <property type="entry name" value="VON WILLEBRAND FACTOR A DOMAIN-CONTAINING PROTEIN 8"/>
    <property type="match status" value="1"/>
</dbReference>
<dbReference type="FunFam" id="3.40.50.300:FF:000587">
    <property type="entry name" value="von Willebrand factor A domain containing 8"/>
    <property type="match status" value="1"/>
</dbReference>
<dbReference type="InterPro" id="IPR039891">
    <property type="entry name" value="VWA8"/>
</dbReference>
<dbReference type="OMA" id="RECEYIS"/>